<keyword evidence="1" id="KW-0812">Transmembrane</keyword>
<evidence type="ECO:0008006" key="4">
    <source>
        <dbReference type="Google" id="ProtNLM"/>
    </source>
</evidence>
<dbReference type="RefSeq" id="WP_073059970.1">
    <property type="nucleotide sequence ID" value="NZ_FQUS01000004.1"/>
</dbReference>
<dbReference type="Proteomes" id="UP000184041">
    <property type="component" value="Unassembled WGS sequence"/>
</dbReference>
<dbReference type="STRING" id="1194090.SAMN05443144_10416"/>
<dbReference type="AlphaFoldDB" id="A0A1M4X444"/>
<feature type="transmembrane region" description="Helical" evidence="1">
    <location>
        <begin position="6"/>
        <end position="29"/>
    </location>
</feature>
<keyword evidence="1" id="KW-0472">Membrane</keyword>
<evidence type="ECO:0000256" key="1">
    <source>
        <dbReference type="SAM" id="Phobius"/>
    </source>
</evidence>
<organism evidence="2 3">
    <name type="scientific">Fodinibius roseus</name>
    <dbReference type="NCBI Taxonomy" id="1194090"/>
    <lineage>
        <taxon>Bacteria</taxon>
        <taxon>Pseudomonadati</taxon>
        <taxon>Balneolota</taxon>
        <taxon>Balneolia</taxon>
        <taxon>Balneolales</taxon>
        <taxon>Balneolaceae</taxon>
        <taxon>Fodinibius</taxon>
    </lineage>
</organism>
<feature type="transmembrane region" description="Helical" evidence="1">
    <location>
        <begin position="85"/>
        <end position="106"/>
    </location>
</feature>
<evidence type="ECO:0000313" key="3">
    <source>
        <dbReference type="Proteomes" id="UP000184041"/>
    </source>
</evidence>
<proteinExistence type="predicted"/>
<name>A0A1M4X444_9BACT</name>
<dbReference type="OrthoDB" id="853672at2"/>
<dbReference type="EMBL" id="FQUS01000004">
    <property type="protein sequence ID" value="SHE88288.1"/>
    <property type="molecule type" value="Genomic_DNA"/>
</dbReference>
<sequence>MEADYLHLIVNHVPIFSVLFGILILGWGLFRKNKSILQIAMVLFLVGAASSYAAMETGEAAEDIVEELSVASHEVIHNHEEAAEIAFWFTITTGLLSIVGLFVISYDLRWRNTLFGVLAFSALISLGTLLYTAYQGGKIFHSGASTSSTEQLTTVPALTLTCLYEDLE</sequence>
<keyword evidence="3" id="KW-1185">Reference proteome</keyword>
<gene>
    <name evidence="2" type="ORF">SAMN05443144_10416</name>
</gene>
<feature type="transmembrane region" description="Helical" evidence="1">
    <location>
        <begin position="113"/>
        <end position="134"/>
    </location>
</feature>
<evidence type="ECO:0000313" key="2">
    <source>
        <dbReference type="EMBL" id="SHE88288.1"/>
    </source>
</evidence>
<feature type="transmembrane region" description="Helical" evidence="1">
    <location>
        <begin position="36"/>
        <end position="55"/>
    </location>
</feature>
<protein>
    <recommendedName>
        <fullName evidence="4">DUF2231 domain-containing protein</fullName>
    </recommendedName>
</protein>
<reference evidence="2 3" key="1">
    <citation type="submission" date="2016-11" db="EMBL/GenBank/DDBJ databases">
        <authorList>
            <person name="Jaros S."/>
            <person name="Januszkiewicz K."/>
            <person name="Wedrychowicz H."/>
        </authorList>
    </citation>
    <scope>NUCLEOTIDE SEQUENCE [LARGE SCALE GENOMIC DNA]</scope>
    <source>
        <strain evidence="2 3">DSM 21986</strain>
    </source>
</reference>
<keyword evidence="1" id="KW-1133">Transmembrane helix</keyword>
<accession>A0A1M4X444</accession>